<dbReference type="Proteomes" id="UP001165366">
    <property type="component" value="Unassembled WGS sequence"/>
</dbReference>
<dbReference type="CDD" id="cd00761">
    <property type="entry name" value="Glyco_tranf_GTA_type"/>
    <property type="match status" value="1"/>
</dbReference>
<dbReference type="InterPro" id="IPR029044">
    <property type="entry name" value="Nucleotide-diphossugar_trans"/>
</dbReference>
<keyword evidence="2" id="KW-0808">Transferase</keyword>
<reference evidence="2" key="2">
    <citation type="submission" date="2024-05" db="EMBL/GenBank/DDBJ databases">
        <title>Rhodohalobacter halophilus gen. nov., sp. nov., a moderately halophilic member of the family Balneolaceae.</title>
        <authorList>
            <person name="Xia J."/>
        </authorList>
    </citation>
    <scope>NUCLEOTIDE SEQUENCE</scope>
    <source>
        <strain evidence="2">WB101</strain>
    </source>
</reference>
<evidence type="ECO:0000313" key="2">
    <source>
        <dbReference type="EMBL" id="MCG2587708.1"/>
    </source>
</evidence>
<dbReference type="SUPFAM" id="SSF53448">
    <property type="entry name" value="Nucleotide-diphospho-sugar transferases"/>
    <property type="match status" value="1"/>
</dbReference>
<dbReference type="EC" id="2.4.-.-" evidence="2"/>
<dbReference type="InterPro" id="IPR027417">
    <property type="entry name" value="P-loop_NTPase"/>
</dbReference>
<gene>
    <name evidence="2" type="ORF">L6773_03965</name>
</gene>
<accession>A0ABS9KA53</accession>
<feature type="domain" description="Glycosyltransferase 2-like" evidence="1">
    <location>
        <begin position="383"/>
        <end position="505"/>
    </location>
</feature>
<reference evidence="2" key="1">
    <citation type="submission" date="2022-01" db="EMBL/GenBank/DDBJ databases">
        <authorList>
            <person name="Wang Y."/>
        </authorList>
    </citation>
    <scope>NUCLEOTIDE SEQUENCE</scope>
    <source>
        <strain evidence="2">WB101</strain>
    </source>
</reference>
<dbReference type="Gene3D" id="3.90.550.10">
    <property type="entry name" value="Spore Coat Polysaccharide Biosynthesis Protein SpsA, Chain A"/>
    <property type="match status" value="1"/>
</dbReference>
<organism evidence="2 3">
    <name type="scientific">Rhodohalobacter sulfatireducens</name>
    <dbReference type="NCBI Taxonomy" id="2911366"/>
    <lineage>
        <taxon>Bacteria</taxon>
        <taxon>Pseudomonadati</taxon>
        <taxon>Balneolota</taxon>
        <taxon>Balneolia</taxon>
        <taxon>Balneolales</taxon>
        <taxon>Balneolaceae</taxon>
        <taxon>Rhodohalobacter</taxon>
    </lineage>
</organism>
<protein>
    <submittedName>
        <fullName evidence="2">Glycosyltransferase</fullName>
        <ecNumber evidence="2">2.4.-.-</ecNumber>
    </submittedName>
</protein>
<dbReference type="PANTHER" id="PTHR22916:SF3">
    <property type="entry name" value="UDP-GLCNAC:BETAGAL BETA-1,3-N-ACETYLGLUCOSAMINYLTRANSFERASE-LIKE PROTEIN 1"/>
    <property type="match status" value="1"/>
</dbReference>
<dbReference type="RefSeq" id="WP_237852551.1">
    <property type="nucleotide sequence ID" value="NZ_JAKLWS010000003.1"/>
</dbReference>
<dbReference type="PANTHER" id="PTHR22916">
    <property type="entry name" value="GLYCOSYLTRANSFERASE"/>
    <property type="match status" value="1"/>
</dbReference>
<comment type="caution">
    <text evidence="2">The sequence shown here is derived from an EMBL/GenBank/DDBJ whole genome shotgun (WGS) entry which is preliminary data.</text>
</comment>
<dbReference type="EMBL" id="JAKLWS010000003">
    <property type="protein sequence ID" value="MCG2587708.1"/>
    <property type="molecule type" value="Genomic_DNA"/>
</dbReference>
<keyword evidence="3" id="KW-1185">Reference proteome</keyword>
<sequence>MGNDNIPVGMNIPQRTEEEQVQFYNQCINRFLKAAGKTGEIRHYYDIAGTNVCLVFAGDALIPPLAPSLAHLRLPDETEADATIHVWDSESTGVEMVPPPCDKSHYTDRGDIWGFTSERIKTAFHYSEFSVNVMDLKTNDAVYWVRKAENLPYWATSSPFRTILNWWMEKNGAQLMHAAAVGTDDGAVLITAKGGAGKSTTAVSSLLDGMKYLADDYLVVKKDPVPKVYSIYSTAKIGVDDNHRFPELDKYAADHVQEDQEKDVLYLYPAFKDQIVKELPIKTILMPNIQSEQEETTFSPISFWRINRAMSFTTMAQLPGAGTHTHDFFHELCETVPTMTLNLGSHIKQVPKALRNHIKDPEYNFIKDAEENIDEEKNLPLVSVIIPVYNGEKYIKEAVGNVACQNYPNLEIIMINDGSTDNSGKIIENLDTDVRYFKRHNTGPSLARNAGIKNATGKYIAFLDIDDLWPENNLSHLVQELENNPDIDVVRGFAQLFRDTEHGEKEYLGNPKESYRFYIGAALYRKSVFKKVGLFDPALVFGEDTDWYYRSVEKEISTKWLDEVTLFVRRHGENMTEGKSVVELNKLKTIKRAIDRKRSFENR</sequence>
<dbReference type="Pfam" id="PF00535">
    <property type="entry name" value="Glycos_transf_2"/>
    <property type="match status" value="1"/>
</dbReference>
<name>A0ABS9KA53_9BACT</name>
<dbReference type="GO" id="GO:0016757">
    <property type="term" value="F:glycosyltransferase activity"/>
    <property type="evidence" value="ECO:0007669"/>
    <property type="project" value="UniProtKB-KW"/>
</dbReference>
<proteinExistence type="predicted"/>
<dbReference type="SUPFAM" id="SSF53795">
    <property type="entry name" value="PEP carboxykinase-like"/>
    <property type="match status" value="1"/>
</dbReference>
<dbReference type="InterPro" id="IPR001173">
    <property type="entry name" value="Glyco_trans_2-like"/>
</dbReference>
<evidence type="ECO:0000259" key="1">
    <source>
        <dbReference type="Pfam" id="PF00535"/>
    </source>
</evidence>
<keyword evidence="2" id="KW-0328">Glycosyltransferase</keyword>
<dbReference type="Gene3D" id="3.40.50.300">
    <property type="entry name" value="P-loop containing nucleotide triphosphate hydrolases"/>
    <property type="match status" value="1"/>
</dbReference>
<evidence type="ECO:0000313" key="3">
    <source>
        <dbReference type="Proteomes" id="UP001165366"/>
    </source>
</evidence>